<keyword evidence="3" id="KW-1185">Reference proteome</keyword>
<gene>
    <name evidence="2" type="ORF">SAMN04489716_5944</name>
</gene>
<feature type="chain" id="PRO_5038448636" description="LppA-like lipoprotein" evidence="1">
    <location>
        <begin position="23"/>
        <end position="176"/>
    </location>
</feature>
<dbReference type="RefSeq" id="WP_157751837.1">
    <property type="nucleotide sequence ID" value="NZ_BOMJ01000006.1"/>
</dbReference>
<protein>
    <recommendedName>
        <fullName evidence="4">LppA-like lipoprotein</fullName>
    </recommendedName>
</protein>
<accession>A0A1H2CK00</accession>
<evidence type="ECO:0008006" key="4">
    <source>
        <dbReference type="Google" id="ProtNLM"/>
    </source>
</evidence>
<evidence type="ECO:0000313" key="3">
    <source>
        <dbReference type="Proteomes" id="UP000198688"/>
    </source>
</evidence>
<organism evidence="2 3">
    <name type="scientific">Actinoplanes derwentensis</name>
    <dbReference type="NCBI Taxonomy" id="113562"/>
    <lineage>
        <taxon>Bacteria</taxon>
        <taxon>Bacillati</taxon>
        <taxon>Actinomycetota</taxon>
        <taxon>Actinomycetes</taxon>
        <taxon>Micromonosporales</taxon>
        <taxon>Micromonosporaceae</taxon>
        <taxon>Actinoplanes</taxon>
    </lineage>
</organism>
<evidence type="ECO:0000313" key="2">
    <source>
        <dbReference type="EMBL" id="SDT70386.1"/>
    </source>
</evidence>
<dbReference type="OrthoDB" id="3399276at2"/>
<reference evidence="2 3" key="1">
    <citation type="submission" date="2016-10" db="EMBL/GenBank/DDBJ databases">
        <authorList>
            <person name="de Groot N.N."/>
        </authorList>
    </citation>
    <scope>NUCLEOTIDE SEQUENCE [LARGE SCALE GENOMIC DNA]</scope>
    <source>
        <strain evidence="2 3">DSM 43941</strain>
    </source>
</reference>
<keyword evidence="1" id="KW-0732">Signal</keyword>
<dbReference type="AlphaFoldDB" id="A0A1H2CK00"/>
<dbReference type="EMBL" id="LT629758">
    <property type="protein sequence ID" value="SDT70386.1"/>
    <property type="molecule type" value="Genomic_DNA"/>
</dbReference>
<dbReference type="Proteomes" id="UP000198688">
    <property type="component" value="Chromosome I"/>
</dbReference>
<evidence type="ECO:0000256" key="1">
    <source>
        <dbReference type="SAM" id="SignalP"/>
    </source>
</evidence>
<name>A0A1H2CK00_9ACTN</name>
<proteinExistence type="predicted"/>
<sequence>MTVKRRHIAIPALALITALTLAAGCSTNDPTDKDEPLQTAILAEITQQVTADADNVAGAAGTELINWKTTPTPCMGANGEFADDDRWYLTAGGNLKVAPPDQAAALQRIKASLEEQGWEITDNSTFADGTRGNLDATNPTTRHVATITTTMDLQHVTVSISSPCYMPAPGENPLKG</sequence>
<dbReference type="STRING" id="113562.SAMN04489716_5944"/>
<feature type="signal peptide" evidence="1">
    <location>
        <begin position="1"/>
        <end position="22"/>
    </location>
</feature>
<dbReference type="PROSITE" id="PS51257">
    <property type="entry name" value="PROKAR_LIPOPROTEIN"/>
    <property type="match status" value="1"/>
</dbReference>